<dbReference type="OrthoDB" id="306196at2759"/>
<feature type="region of interest" description="Disordered" evidence="1">
    <location>
        <begin position="163"/>
        <end position="204"/>
    </location>
</feature>
<feature type="compositionally biased region" description="Basic residues" evidence="1">
    <location>
        <begin position="185"/>
        <end position="196"/>
    </location>
</feature>
<dbReference type="AlphaFoldDB" id="A0A8S1V5P1"/>
<feature type="compositionally biased region" description="Polar residues" evidence="1">
    <location>
        <begin position="172"/>
        <end position="184"/>
    </location>
</feature>
<comment type="caution">
    <text evidence="2">The sequence shown here is derived from an EMBL/GenBank/DDBJ whole genome shotgun (WGS) entry which is preliminary data.</text>
</comment>
<reference evidence="2" key="1">
    <citation type="submission" date="2021-01" db="EMBL/GenBank/DDBJ databases">
        <authorList>
            <consortium name="Genoscope - CEA"/>
            <person name="William W."/>
        </authorList>
    </citation>
    <scope>NUCLEOTIDE SEQUENCE</scope>
</reference>
<protein>
    <submittedName>
        <fullName evidence="2">Uncharacterized protein</fullName>
    </submittedName>
</protein>
<accession>A0A8S1V5P1</accession>
<keyword evidence="3" id="KW-1185">Reference proteome</keyword>
<sequence length="204" mass="23794">MGTCAQCNTKSEVVESDMHQKHESVHAKLLELNQITKATIFERMKVNNKMETDQLSDKIFEDSLKVSEVNQEQLQSKVYMNLQGENRGNIASKNACKGFQKESINQRQYRITDPNLPKNLSHSSSSNHQFREFNKQFKVSEKQHIEFDESIKSILKKTTLRNSESKSVHFARNTNSSQTQMKSRSCNHSKKKRKKIQQFDNYKF</sequence>
<gene>
    <name evidence="2" type="ORF">POCTA_138.1.T0590213</name>
</gene>
<dbReference type="EMBL" id="CAJJDP010000058">
    <property type="protein sequence ID" value="CAD8172125.1"/>
    <property type="molecule type" value="Genomic_DNA"/>
</dbReference>
<dbReference type="OMA" id="VHFARNT"/>
<organism evidence="2 3">
    <name type="scientific">Paramecium octaurelia</name>
    <dbReference type="NCBI Taxonomy" id="43137"/>
    <lineage>
        <taxon>Eukaryota</taxon>
        <taxon>Sar</taxon>
        <taxon>Alveolata</taxon>
        <taxon>Ciliophora</taxon>
        <taxon>Intramacronucleata</taxon>
        <taxon>Oligohymenophorea</taxon>
        <taxon>Peniculida</taxon>
        <taxon>Parameciidae</taxon>
        <taxon>Paramecium</taxon>
    </lineage>
</organism>
<evidence type="ECO:0000313" key="3">
    <source>
        <dbReference type="Proteomes" id="UP000683925"/>
    </source>
</evidence>
<dbReference type="Proteomes" id="UP000683925">
    <property type="component" value="Unassembled WGS sequence"/>
</dbReference>
<name>A0A8S1V5P1_PAROT</name>
<evidence type="ECO:0000256" key="1">
    <source>
        <dbReference type="SAM" id="MobiDB-lite"/>
    </source>
</evidence>
<evidence type="ECO:0000313" key="2">
    <source>
        <dbReference type="EMBL" id="CAD8172125.1"/>
    </source>
</evidence>
<proteinExistence type="predicted"/>